<evidence type="ECO:0000313" key="3">
    <source>
        <dbReference type="EMBL" id="KAG9268281.1"/>
    </source>
</evidence>
<dbReference type="AlphaFoldDB" id="A0A8T2LHB8"/>
<feature type="compositionally biased region" description="Basic residues" evidence="1">
    <location>
        <begin position="1"/>
        <end position="16"/>
    </location>
</feature>
<evidence type="ECO:0000313" key="4">
    <source>
        <dbReference type="Proteomes" id="UP000752171"/>
    </source>
</evidence>
<gene>
    <name evidence="3" type="ORF">AMEX_G17240</name>
</gene>
<evidence type="ECO:0000256" key="1">
    <source>
        <dbReference type="SAM" id="MobiDB-lite"/>
    </source>
</evidence>
<protein>
    <submittedName>
        <fullName evidence="3">Uncharacterized protein</fullName>
    </submittedName>
</protein>
<accession>A0A8T2LHB8</accession>
<dbReference type="EMBL" id="JAICCE010000014">
    <property type="protein sequence ID" value="KAG9268281.1"/>
    <property type="molecule type" value="Genomic_DNA"/>
</dbReference>
<sequence length="149" mass="17416">MQARRRRRFHRRKPKHALNDQKASELQPVENHQLMVSAILNCRLVTWLRNSALGLWLSERATELRNCRVVNTAVSWLNSSPWTMPLLLVLQAVLWLLLLWVLAELHLGLPCVLLALLYWIYNEPVKKAVDQAWAHWRDNRPVRADQSGS</sequence>
<keyword evidence="2" id="KW-1133">Transmembrane helix</keyword>
<feature type="transmembrane region" description="Helical" evidence="2">
    <location>
        <begin position="93"/>
        <end position="121"/>
    </location>
</feature>
<dbReference type="Proteomes" id="UP000752171">
    <property type="component" value="Unassembled WGS sequence"/>
</dbReference>
<name>A0A8T2LHB8_ASTMX</name>
<keyword evidence="2" id="KW-0472">Membrane</keyword>
<organism evidence="3 4">
    <name type="scientific">Astyanax mexicanus</name>
    <name type="common">Blind cave fish</name>
    <name type="synonym">Astyanax fasciatus mexicanus</name>
    <dbReference type="NCBI Taxonomy" id="7994"/>
    <lineage>
        <taxon>Eukaryota</taxon>
        <taxon>Metazoa</taxon>
        <taxon>Chordata</taxon>
        <taxon>Craniata</taxon>
        <taxon>Vertebrata</taxon>
        <taxon>Euteleostomi</taxon>
        <taxon>Actinopterygii</taxon>
        <taxon>Neopterygii</taxon>
        <taxon>Teleostei</taxon>
        <taxon>Ostariophysi</taxon>
        <taxon>Characiformes</taxon>
        <taxon>Characoidei</taxon>
        <taxon>Acestrorhamphidae</taxon>
        <taxon>Acestrorhamphinae</taxon>
        <taxon>Astyanax</taxon>
    </lineage>
</organism>
<proteinExistence type="predicted"/>
<reference evidence="3 4" key="1">
    <citation type="submission" date="2021-07" db="EMBL/GenBank/DDBJ databases">
        <authorList>
            <person name="Imarazene B."/>
            <person name="Zahm M."/>
            <person name="Klopp C."/>
            <person name="Cabau C."/>
            <person name="Beille S."/>
            <person name="Jouanno E."/>
            <person name="Castinel A."/>
            <person name="Lluch J."/>
            <person name="Gil L."/>
            <person name="Kuchtly C."/>
            <person name="Lopez Roques C."/>
            <person name="Donnadieu C."/>
            <person name="Parrinello H."/>
            <person name="Journot L."/>
            <person name="Du K."/>
            <person name="Schartl M."/>
            <person name="Retaux S."/>
            <person name="Guiguen Y."/>
        </authorList>
    </citation>
    <scope>NUCLEOTIDE SEQUENCE [LARGE SCALE GENOMIC DNA]</scope>
    <source>
        <strain evidence="3">Pach_M1</strain>
        <tissue evidence="3">Testis</tissue>
    </source>
</reference>
<feature type="region of interest" description="Disordered" evidence="1">
    <location>
        <begin position="1"/>
        <end position="24"/>
    </location>
</feature>
<keyword evidence="2" id="KW-0812">Transmembrane</keyword>
<comment type="caution">
    <text evidence="3">The sequence shown here is derived from an EMBL/GenBank/DDBJ whole genome shotgun (WGS) entry which is preliminary data.</text>
</comment>
<evidence type="ECO:0000256" key="2">
    <source>
        <dbReference type="SAM" id="Phobius"/>
    </source>
</evidence>